<sequence>MDSEDRKHMNRQNVHAQAFAVLRMIQRTFSRITRMDFQILYGAYVRPILEYANQVVYSKRTRDVILIERVQRAATKMVAGPKSIDYETRFAALDIFSLDYRRLFEQGLTNRFFTVDPKKHGMDMFYAQPHTPRSAVGSDLQSIQRSTRSIKYTSVDPEHTTSSPCFVYCQSSSEFPHKHNTPGLRSALLAINRQPSGVLLAPKDVVLQEGYDTSFRTRERSILQQASSTLLPYPQSQLFIVVYRMSHHGRRTGRSSLLVHPPLSDLDLFFCNSRDLYPLFRFRFRGRIHVFATRSFCFPIPYCVDSPTLHSLTSVYRMT</sequence>
<accession>G7YNW1</accession>
<reference key="2">
    <citation type="submission" date="2011-10" db="EMBL/GenBank/DDBJ databases">
        <title>The genome and transcriptome sequence of Clonorchis sinensis provide insights into the carcinogenic liver fluke.</title>
        <authorList>
            <person name="Wang X."/>
            <person name="Huang Y."/>
            <person name="Chen W."/>
            <person name="Liu H."/>
            <person name="Guo L."/>
            <person name="Chen Y."/>
            <person name="Luo F."/>
            <person name="Zhou W."/>
            <person name="Sun J."/>
            <person name="Mao Q."/>
            <person name="Liang P."/>
            <person name="Zhou C."/>
            <person name="Tian Y."/>
            <person name="Men J."/>
            <person name="Lv X."/>
            <person name="Huang L."/>
            <person name="Zhou J."/>
            <person name="Hu Y."/>
            <person name="Li R."/>
            <person name="Zhang F."/>
            <person name="Lei H."/>
            <person name="Li X."/>
            <person name="Hu X."/>
            <person name="Liang C."/>
            <person name="Xu J."/>
            <person name="Wu Z."/>
            <person name="Yu X."/>
        </authorList>
    </citation>
    <scope>NUCLEOTIDE SEQUENCE</scope>
    <source>
        <strain>Henan</strain>
    </source>
</reference>
<dbReference type="AlphaFoldDB" id="G7YNW1"/>
<reference evidence="1" key="1">
    <citation type="journal article" date="2011" name="Genome Biol.">
        <title>The draft genome of the carcinogenic human liver fluke Clonorchis sinensis.</title>
        <authorList>
            <person name="Wang X."/>
            <person name="Chen W."/>
            <person name="Huang Y."/>
            <person name="Sun J."/>
            <person name="Men J."/>
            <person name="Liu H."/>
            <person name="Luo F."/>
            <person name="Guo L."/>
            <person name="Lv X."/>
            <person name="Deng C."/>
            <person name="Zhou C."/>
            <person name="Fan Y."/>
            <person name="Li X."/>
            <person name="Huang L."/>
            <person name="Hu Y."/>
            <person name="Liang C."/>
            <person name="Hu X."/>
            <person name="Xu J."/>
            <person name="Yu X."/>
        </authorList>
    </citation>
    <scope>NUCLEOTIDE SEQUENCE [LARGE SCALE GENOMIC DNA]</scope>
    <source>
        <strain evidence="1">Henan</strain>
    </source>
</reference>
<protein>
    <recommendedName>
        <fullName evidence="3">Pol-related protein</fullName>
    </recommendedName>
</protein>
<organism evidence="1 2">
    <name type="scientific">Clonorchis sinensis</name>
    <name type="common">Chinese liver fluke</name>
    <dbReference type="NCBI Taxonomy" id="79923"/>
    <lineage>
        <taxon>Eukaryota</taxon>
        <taxon>Metazoa</taxon>
        <taxon>Spiralia</taxon>
        <taxon>Lophotrochozoa</taxon>
        <taxon>Platyhelminthes</taxon>
        <taxon>Trematoda</taxon>
        <taxon>Digenea</taxon>
        <taxon>Opisthorchiida</taxon>
        <taxon>Opisthorchiata</taxon>
        <taxon>Opisthorchiidae</taxon>
        <taxon>Clonorchis</taxon>
    </lineage>
</organism>
<evidence type="ECO:0008006" key="3">
    <source>
        <dbReference type="Google" id="ProtNLM"/>
    </source>
</evidence>
<keyword evidence="2" id="KW-1185">Reference proteome</keyword>
<dbReference type="EMBL" id="DF143909">
    <property type="protein sequence ID" value="GAA54642.1"/>
    <property type="molecule type" value="Genomic_DNA"/>
</dbReference>
<evidence type="ECO:0000313" key="1">
    <source>
        <dbReference type="EMBL" id="GAA54642.1"/>
    </source>
</evidence>
<gene>
    <name evidence="1" type="ORF">CLF_104503</name>
</gene>
<name>G7YNW1_CLOSI</name>
<proteinExistence type="predicted"/>
<evidence type="ECO:0000313" key="2">
    <source>
        <dbReference type="Proteomes" id="UP000008909"/>
    </source>
</evidence>
<dbReference type="Proteomes" id="UP000008909">
    <property type="component" value="Unassembled WGS sequence"/>
</dbReference>